<dbReference type="PROSITE" id="PS50119">
    <property type="entry name" value="ZF_BBOX"/>
    <property type="match status" value="1"/>
</dbReference>
<feature type="region of interest" description="Disordered" evidence="3">
    <location>
        <begin position="1"/>
        <end position="28"/>
    </location>
</feature>
<organism evidence="5 6">
    <name type="scientific">Euplotes crassus</name>
    <dbReference type="NCBI Taxonomy" id="5936"/>
    <lineage>
        <taxon>Eukaryota</taxon>
        <taxon>Sar</taxon>
        <taxon>Alveolata</taxon>
        <taxon>Ciliophora</taxon>
        <taxon>Intramacronucleata</taxon>
        <taxon>Spirotrichea</taxon>
        <taxon>Hypotrichia</taxon>
        <taxon>Euplotida</taxon>
        <taxon>Euplotidae</taxon>
        <taxon>Moneuplotes</taxon>
    </lineage>
</organism>
<reference evidence="5" key="1">
    <citation type="submission" date="2023-07" db="EMBL/GenBank/DDBJ databases">
        <authorList>
            <consortium name="AG Swart"/>
            <person name="Singh M."/>
            <person name="Singh A."/>
            <person name="Seah K."/>
            <person name="Emmerich C."/>
        </authorList>
    </citation>
    <scope>NUCLEOTIDE SEQUENCE</scope>
    <source>
        <strain evidence="5">DP1</strain>
    </source>
</reference>
<dbReference type="PANTHER" id="PTHR24103">
    <property type="entry name" value="E3 UBIQUITIN-PROTEIN LIGASE TRIM"/>
    <property type="match status" value="1"/>
</dbReference>
<evidence type="ECO:0000313" key="5">
    <source>
        <dbReference type="EMBL" id="CAI2368354.1"/>
    </source>
</evidence>
<keyword evidence="1" id="KW-0479">Metal-binding</keyword>
<sequence length="405" mass="46758">MEINRRFGERTPNARDSQQRYLSQPNTSGFLSFEENKFNEEFESESISEESDIGFQYASDLTGGNISPSNYLRQPSIPFGEEMKVSTPPRRFINGQFKREIANKKKNSIVENTEESAILSCTICLSNEPEAFMICRFCGNNACSPCWDRLFSQGSKCFFCRKRMYRQDLVRNIMIDQIRQKEYNMKTRKKQKLIKKCPDHETEGKLFCEKCSCFICTDCITESMHAAHKVCDIEDKPDLKRKAVEASEFCNELEKGLKLLENSIENHSKLVDMNNRGLIYFFSGIKDSILNTLEEIEKSLKEKLKLETSLNSEAKNECEKFRKIVNDVTKLSLKTIDPKKLQNVFKKNIKASDASILQSLTKGMKLNFTSRLFEDKFMLASESTGQTRFSTYMKKTLRDGICKIV</sequence>
<evidence type="ECO:0000259" key="4">
    <source>
        <dbReference type="PROSITE" id="PS50119"/>
    </source>
</evidence>
<dbReference type="InterPro" id="IPR000315">
    <property type="entry name" value="Znf_B-box"/>
</dbReference>
<keyword evidence="2" id="KW-0862">Zinc</keyword>
<dbReference type="SUPFAM" id="SSF57850">
    <property type="entry name" value="RING/U-box"/>
    <property type="match status" value="1"/>
</dbReference>
<dbReference type="Gene3D" id="3.30.40.10">
    <property type="entry name" value="Zinc/RING finger domain, C3HC4 (zinc finger)"/>
    <property type="match status" value="1"/>
</dbReference>
<evidence type="ECO:0000256" key="2">
    <source>
        <dbReference type="PROSITE-ProRule" id="PRU00024"/>
    </source>
</evidence>
<dbReference type="CDD" id="cd19756">
    <property type="entry name" value="Bbox2"/>
    <property type="match status" value="1"/>
</dbReference>
<dbReference type="Gene3D" id="3.30.160.60">
    <property type="entry name" value="Classic Zinc Finger"/>
    <property type="match status" value="1"/>
</dbReference>
<keyword evidence="6" id="KW-1185">Reference proteome</keyword>
<dbReference type="GO" id="GO:0008270">
    <property type="term" value="F:zinc ion binding"/>
    <property type="evidence" value="ECO:0007669"/>
    <property type="project" value="UniProtKB-KW"/>
</dbReference>
<dbReference type="Proteomes" id="UP001295684">
    <property type="component" value="Unassembled WGS sequence"/>
</dbReference>
<dbReference type="AlphaFoldDB" id="A0AAD1UGH2"/>
<name>A0AAD1UGH2_EUPCR</name>
<accession>A0AAD1UGH2</accession>
<dbReference type="Pfam" id="PF00643">
    <property type="entry name" value="zf-B_box"/>
    <property type="match status" value="1"/>
</dbReference>
<dbReference type="EMBL" id="CAMPGE010009488">
    <property type="protein sequence ID" value="CAI2368354.1"/>
    <property type="molecule type" value="Genomic_DNA"/>
</dbReference>
<evidence type="ECO:0000313" key="6">
    <source>
        <dbReference type="Proteomes" id="UP001295684"/>
    </source>
</evidence>
<dbReference type="SUPFAM" id="SSF57845">
    <property type="entry name" value="B-box zinc-binding domain"/>
    <property type="match status" value="1"/>
</dbReference>
<dbReference type="InterPro" id="IPR050143">
    <property type="entry name" value="TRIM/RBCC"/>
</dbReference>
<feature type="compositionally biased region" description="Polar residues" evidence="3">
    <location>
        <begin position="14"/>
        <end position="28"/>
    </location>
</feature>
<comment type="caution">
    <text evidence="5">The sequence shown here is derived from an EMBL/GenBank/DDBJ whole genome shotgun (WGS) entry which is preliminary data.</text>
</comment>
<feature type="domain" description="B box-type" evidence="4">
    <location>
        <begin position="192"/>
        <end position="233"/>
    </location>
</feature>
<keyword evidence="2" id="KW-0863">Zinc-finger</keyword>
<feature type="compositionally biased region" description="Basic and acidic residues" evidence="3">
    <location>
        <begin position="1"/>
        <end position="13"/>
    </location>
</feature>
<evidence type="ECO:0000256" key="3">
    <source>
        <dbReference type="SAM" id="MobiDB-lite"/>
    </source>
</evidence>
<evidence type="ECO:0000256" key="1">
    <source>
        <dbReference type="ARBA" id="ARBA00022723"/>
    </source>
</evidence>
<gene>
    <name evidence="5" type="ORF">ECRASSUSDP1_LOCUS9645</name>
</gene>
<dbReference type="InterPro" id="IPR013083">
    <property type="entry name" value="Znf_RING/FYVE/PHD"/>
</dbReference>
<proteinExistence type="predicted"/>
<protein>
    <recommendedName>
        <fullName evidence="4">B box-type domain-containing protein</fullName>
    </recommendedName>
</protein>